<feature type="transmembrane region" description="Helical" evidence="7">
    <location>
        <begin position="473"/>
        <end position="494"/>
    </location>
</feature>
<protein>
    <submittedName>
        <fullName evidence="9">FtsX-like permease family protein</fullName>
    </submittedName>
</protein>
<dbReference type="EMBL" id="JBBMER010000006">
    <property type="protein sequence ID" value="MEQ2380083.1"/>
    <property type="molecule type" value="Genomic_DNA"/>
</dbReference>
<evidence type="ECO:0000256" key="6">
    <source>
        <dbReference type="ARBA" id="ARBA00038076"/>
    </source>
</evidence>
<evidence type="ECO:0000256" key="3">
    <source>
        <dbReference type="ARBA" id="ARBA00022692"/>
    </source>
</evidence>
<gene>
    <name evidence="9" type="ORF">WMO14_09345</name>
</gene>
<feature type="transmembrane region" description="Helical" evidence="7">
    <location>
        <begin position="354"/>
        <end position="379"/>
    </location>
</feature>
<feature type="domain" description="ABC3 transporter permease C-terminal" evidence="8">
    <location>
        <begin position="305"/>
        <end position="428"/>
    </location>
</feature>
<dbReference type="InterPro" id="IPR003838">
    <property type="entry name" value="ABC3_permease_C"/>
</dbReference>
<evidence type="ECO:0000256" key="2">
    <source>
        <dbReference type="ARBA" id="ARBA00022475"/>
    </source>
</evidence>
<evidence type="ECO:0000256" key="7">
    <source>
        <dbReference type="SAM" id="Phobius"/>
    </source>
</evidence>
<name>A0ABV1BWG4_9FIRM</name>
<organism evidence="9 10">
    <name type="scientific">[Lactobacillus] rogosae</name>
    <dbReference type="NCBI Taxonomy" id="706562"/>
    <lineage>
        <taxon>Bacteria</taxon>
        <taxon>Bacillati</taxon>
        <taxon>Bacillota</taxon>
        <taxon>Clostridia</taxon>
        <taxon>Lachnospirales</taxon>
        <taxon>Lachnospiraceae</taxon>
        <taxon>Lachnospira</taxon>
    </lineage>
</organism>
<dbReference type="Pfam" id="PF02687">
    <property type="entry name" value="FtsX"/>
    <property type="match status" value="2"/>
</dbReference>
<keyword evidence="10" id="KW-1185">Reference proteome</keyword>
<feature type="transmembrane region" description="Helical" evidence="7">
    <location>
        <begin position="818"/>
        <end position="838"/>
    </location>
</feature>
<dbReference type="InterPro" id="IPR050250">
    <property type="entry name" value="Macrolide_Exporter_MacB"/>
</dbReference>
<comment type="caution">
    <text evidence="9">The sequence shown here is derived from an EMBL/GenBank/DDBJ whole genome shotgun (WGS) entry which is preliminary data.</text>
</comment>
<keyword evidence="5 7" id="KW-0472">Membrane</keyword>
<accession>A0ABV1BWG4</accession>
<evidence type="ECO:0000313" key="10">
    <source>
        <dbReference type="Proteomes" id="UP001442364"/>
    </source>
</evidence>
<feature type="transmembrane region" description="Helical" evidence="7">
    <location>
        <begin position="399"/>
        <end position="421"/>
    </location>
</feature>
<dbReference type="PANTHER" id="PTHR30572:SF4">
    <property type="entry name" value="ABC TRANSPORTER PERMEASE YTRF"/>
    <property type="match status" value="1"/>
</dbReference>
<reference evidence="9 10" key="1">
    <citation type="submission" date="2024-03" db="EMBL/GenBank/DDBJ databases">
        <title>Human intestinal bacterial collection.</title>
        <authorList>
            <person name="Pauvert C."/>
            <person name="Hitch T.C.A."/>
            <person name="Clavel T."/>
        </authorList>
    </citation>
    <scope>NUCLEOTIDE SEQUENCE [LARGE SCALE GENOMIC DNA]</scope>
    <source>
        <strain evidence="9 10">CLA-AA-H255</strain>
    </source>
</reference>
<proteinExistence type="inferred from homology"/>
<evidence type="ECO:0000256" key="5">
    <source>
        <dbReference type="ARBA" id="ARBA00023136"/>
    </source>
</evidence>
<dbReference type="PANTHER" id="PTHR30572">
    <property type="entry name" value="MEMBRANE COMPONENT OF TRANSPORTER-RELATED"/>
    <property type="match status" value="1"/>
</dbReference>
<keyword evidence="3 7" id="KW-0812">Transmembrane</keyword>
<feature type="domain" description="ABC3 transporter permease C-terminal" evidence="8">
    <location>
        <begin position="763"/>
        <end position="878"/>
    </location>
</feature>
<evidence type="ECO:0000259" key="8">
    <source>
        <dbReference type="Pfam" id="PF02687"/>
    </source>
</evidence>
<feature type="transmembrane region" description="Helical" evidence="7">
    <location>
        <begin position="298"/>
        <end position="326"/>
    </location>
</feature>
<feature type="transmembrane region" description="Helical" evidence="7">
    <location>
        <begin position="844"/>
        <end position="865"/>
    </location>
</feature>
<evidence type="ECO:0000256" key="1">
    <source>
        <dbReference type="ARBA" id="ARBA00004651"/>
    </source>
</evidence>
<sequence>MQILNRLTIRNLKLNKKRTIVTIIGIILATALLTAVAAMAVSLKESITLRAKKVDGDFHLLLYDMTDKEKESVINNRQVESYYEMHEVGYAVLDGCVNDSKPYVYIEALDGDTFKKAEINVTSGRLPEDDSEIVISSHIKTNGGVKYNIGDEITFDVGDRTYNGKKLYQNDDYREDELLDVKKTKTYKVVGICDRLPYGEEPRTAPGYSVITFANKSDTSLNKSDIYIRFHKKVLKDRYNITADILGVDRILFNKQYSGSPTDEEAEILKNQLDKAHSYYINNSLIKYEVFYDSSVAFVYNMAAVVMVIIIITSAVCISNSFAISINQKTKQYGMLASIGATPRQIRKNVFFEAAFMGVIGVAAGIVVGLSASYILVILSNKMLIDTLEMSIVYAPSLLGVLLSIVLAIVTIVLSALVPAIRASRMSPIMAINHSEDIKIKSKSLRTPELVSKVWGEGGVLAYKNMKRNKRKYRVITISIALSVMTFIALYGFMSLLTDSANRYANGNIDLRVYMSSYKSMSVDEADKKVSDIVNRINNETNITDFTFARGFYASLKDEPKYSSDYKEVNKYEAGLSENTGYYISIISLGNEEYEKYIKKLGISKETAQSGGILVDNTYQYINNGNNVKYFNVYDGYKAGDVLTYRIDTSNSSKSLDNSKSSDDTTFYDIKIVALSNERPFGYENAYTSYGYLIVSDDYMNQFNPGDIDCSVLLNINCDDPDKAQDILVNEFDIGKNNIVNAAQERRNNENLILTIKIFLYGFIAVVSLIGITNIFNTVTTGMELRGKEFAMLQSIGMTKREFDKMIRMESVFYGSKALIIGVVSGTLLSYVIYIAAGESQLRYVFPLQAIVIAVVVVIILLLGIMKYSIVQIRKQNIIETIRNENI</sequence>
<feature type="transmembrane region" description="Helical" evidence="7">
    <location>
        <begin position="758"/>
        <end position="779"/>
    </location>
</feature>
<evidence type="ECO:0000256" key="4">
    <source>
        <dbReference type="ARBA" id="ARBA00022989"/>
    </source>
</evidence>
<evidence type="ECO:0000313" key="9">
    <source>
        <dbReference type="EMBL" id="MEQ2380083.1"/>
    </source>
</evidence>
<keyword evidence="2" id="KW-1003">Cell membrane</keyword>
<dbReference type="Proteomes" id="UP001442364">
    <property type="component" value="Unassembled WGS sequence"/>
</dbReference>
<comment type="subcellular location">
    <subcellularLocation>
        <location evidence="1">Cell membrane</location>
        <topology evidence="1">Multi-pass membrane protein</topology>
    </subcellularLocation>
</comment>
<dbReference type="RefSeq" id="WP_349153723.1">
    <property type="nucleotide sequence ID" value="NZ_JBBMER010000006.1"/>
</dbReference>
<feature type="transmembrane region" description="Helical" evidence="7">
    <location>
        <begin position="20"/>
        <end position="43"/>
    </location>
</feature>
<comment type="similarity">
    <text evidence="6">Belongs to the ABC-4 integral membrane protein family.</text>
</comment>
<keyword evidence="4 7" id="KW-1133">Transmembrane helix</keyword>